<evidence type="ECO:0000256" key="4">
    <source>
        <dbReference type="ARBA" id="ARBA00023134"/>
    </source>
</evidence>
<keyword evidence="2" id="KW-0547">Nucleotide-binding</keyword>
<evidence type="ECO:0000256" key="6">
    <source>
        <dbReference type="SAM" id="Coils"/>
    </source>
</evidence>
<feature type="coiled-coil region" evidence="6">
    <location>
        <begin position="45"/>
        <end position="76"/>
    </location>
</feature>
<dbReference type="RefSeq" id="WP_111229666.1">
    <property type="nucleotide sequence ID" value="NZ_NBIU01000010.1"/>
</dbReference>
<dbReference type="Proteomes" id="UP000249746">
    <property type="component" value="Unassembled WGS sequence"/>
</dbReference>
<evidence type="ECO:0000256" key="2">
    <source>
        <dbReference type="ARBA" id="ARBA00022741"/>
    </source>
</evidence>
<dbReference type="CDD" id="cd09912">
    <property type="entry name" value="DLP_2"/>
    <property type="match status" value="1"/>
</dbReference>
<dbReference type="SUPFAM" id="SSF52540">
    <property type="entry name" value="P-loop containing nucleoside triphosphate hydrolases"/>
    <property type="match status" value="1"/>
</dbReference>
<keyword evidence="9" id="KW-1185">Reference proteome</keyword>
<proteinExistence type="predicted"/>
<feature type="domain" description="Dynamin N-terminal" evidence="7">
    <location>
        <begin position="168"/>
        <end position="356"/>
    </location>
</feature>
<dbReference type="GO" id="GO:0003924">
    <property type="term" value="F:GTPase activity"/>
    <property type="evidence" value="ECO:0007669"/>
    <property type="project" value="InterPro"/>
</dbReference>
<evidence type="ECO:0000256" key="3">
    <source>
        <dbReference type="ARBA" id="ARBA00022801"/>
    </source>
</evidence>
<keyword evidence="5" id="KW-0472">Membrane</keyword>
<gene>
    <name evidence="8" type="ORF">B6S12_04730</name>
</gene>
<comment type="subcellular location">
    <subcellularLocation>
        <location evidence="1">Membrane</location>
    </subcellularLocation>
</comment>
<keyword evidence="6" id="KW-0175">Coiled coil</keyword>
<dbReference type="GO" id="GO:0005525">
    <property type="term" value="F:GTP binding"/>
    <property type="evidence" value="ECO:0007669"/>
    <property type="project" value="UniProtKB-KW"/>
</dbReference>
<evidence type="ECO:0000256" key="1">
    <source>
        <dbReference type="ARBA" id="ARBA00004370"/>
    </source>
</evidence>
<evidence type="ECO:0000259" key="7">
    <source>
        <dbReference type="Pfam" id="PF00350"/>
    </source>
</evidence>
<feature type="coiled-coil region" evidence="6">
    <location>
        <begin position="473"/>
        <end position="521"/>
    </location>
</feature>
<sequence length="724" mass="83422">MQINSDILALLLSVQSSNFSISGKTKILKEICKELNIELSFDVILQKSKQILENFKEELEKGKQEGKKTLNEAIDKLFKLQQARILKEEEFLTLKKQIEEILSTKVKIGQREVKNFSEDFFANFFSNSLEVLDKEARSLVALKQDDNKELELKLQKVLKNAREQKFSIGVSGVLSAGKSTFLNALLQREVLGSSSIPETASLTILKYGKESAKVHFWNMQEWEIMRAFLDVEILNKLEKESEDKITKEGKSLEILLSDLKSYTSANHNSKLSSLVKFNEIFLPLEFLKNNVEIVDTPGLDDPVLQREQITKQYLEHCDLLIHVMNVSQSATQVDVDFLLEALEYGNLARILVVLTHIDLVKEEEFQEVLEYTKSTLKSKIAKSKEELLERIVFVGVASYPALLYATNPNKAKELGLKEANMQEIEQYLQTILLGENSLKSKDVIYLCANAILKIAKQMEGGLELQEKMLFSSEEKILEFIQNLQNKKMKLQEELEDYKIKINQAKEELENYLSTQEKFLELKLLEAQEVLVKRVCDEIIYHKGKALNEDFLKEKILQGLKDFLIDILREFYQKLEQKILQISTPLEKLKLKPRAYRFADVEVIYGVYGEISQGVLRQMGAKDLQNSIAQCFNKGMEKFKENVFAKSEEIKKMLIDDFTEAKEELFKELENQAIQEEKILNQALLDKEQSKQEKYKKQEELLGKLESIQKSIDILEELKMLGGCV</sequence>
<dbReference type="EMBL" id="NBIU01000010">
    <property type="protein sequence ID" value="PZT48236.1"/>
    <property type="molecule type" value="Genomic_DNA"/>
</dbReference>
<accession>A0A2W6NLC8</accession>
<dbReference type="InterPro" id="IPR027094">
    <property type="entry name" value="Mitofusin_fam"/>
</dbReference>
<dbReference type="InterPro" id="IPR027417">
    <property type="entry name" value="P-loop_NTPase"/>
</dbReference>
<dbReference type="OrthoDB" id="1100581at2"/>
<dbReference type="GO" id="GO:0016020">
    <property type="term" value="C:membrane"/>
    <property type="evidence" value="ECO:0007669"/>
    <property type="project" value="UniProtKB-SubCell"/>
</dbReference>
<protein>
    <recommendedName>
        <fullName evidence="7">Dynamin N-terminal domain-containing protein</fullName>
    </recommendedName>
</protein>
<reference evidence="8 9" key="1">
    <citation type="submission" date="2017-03" db="EMBL/GenBank/DDBJ databases">
        <title>Genomic and clinical evidence uncovers the enterohepatic species Helicobacter valdiviensis as a potential human intestinal pathogen.</title>
        <authorList>
            <person name="Fresia P."/>
            <person name="Jara R."/>
            <person name="Sierra R."/>
            <person name="Ferres I."/>
            <person name="Greif G."/>
            <person name="Iraola G."/>
            <person name="Collado L."/>
        </authorList>
    </citation>
    <scope>NUCLEOTIDE SEQUENCE [LARGE SCALE GENOMIC DNA]</scope>
    <source>
        <strain evidence="8 9">WBE14</strain>
    </source>
</reference>
<dbReference type="PANTHER" id="PTHR10465">
    <property type="entry name" value="TRANSMEMBRANE GTPASE FZO1"/>
    <property type="match status" value="1"/>
</dbReference>
<name>A0A2W6NLC8_9HELI</name>
<comment type="caution">
    <text evidence="8">The sequence shown here is derived from an EMBL/GenBank/DDBJ whole genome shotgun (WGS) entry which is preliminary data.</text>
</comment>
<dbReference type="Gene3D" id="3.40.50.300">
    <property type="entry name" value="P-loop containing nucleotide triphosphate hydrolases"/>
    <property type="match status" value="1"/>
</dbReference>
<feature type="coiled-coil region" evidence="6">
    <location>
        <begin position="654"/>
        <end position="717"/>
    </location>
</feature>
<dbReference type="PANTHER" id="PTHR10465:SF0">
    <property type="entry name" value="SARCALUMENIN"/>
    <property type="match status" value="1"/>
</dbReference>
<evidence type="ECO:0000256" key="5">
    <source>
        <dbReference type="ARBA" id="ARBA00023136"/>
    </source>
</evidence>
<keyword evidence="4" id="KW-0342">GTP-binding</keyword>
<organism evidence="8 9">
    <name type="scientific">Helicobacter valdiviensis</name>
    <dbReference type="NCBI Taxonomy" id="1458358"/>
    <lineage>
        <taxon>Bacteria</taxon>
        <taxon>Pseudomonadati</taxon>
        <taxon>Campylobacterota</taxon>
        <taxon>Epsilonproteobacteria</taxon>
        <taxon>Campylobacterales</taxon>
        <taxon>Helicobacteraceae</taxon>
        <taxon>Helicobacter</taxon>
    </lineage>
</organism>
<dbReference type="Pfam" id="PF00350">
    <property type="entry name" value="Dynamin_N"/>
    <property type="match status" value="1"/>
</dbReference>
<evidence type="ECO:0000313" key="8">
    <source>
        <dbReference type="EMBL" id="PZT48236.1"/>
    </source>
</evidence>
<keyword evidence="3" id="KW-0378">Hydrolase</keyword>
<dbReference type="InterPro" id="IPR045063">
    <property type="entry name" value="Dynamin_N"/>
</dbReference>
<evidence type="ECO:0000313" key="9">
    <source>
        <dbReference type="Proteomes" id="UP000249746"/>
    </source>
</evidence>
<dbReference type="AlphaFoldDB" id="A0A2W6NLC8"/>